<dbReference type="Proteomes" id="UP000681967">
    <property type="component" value="Unassembled WGS sequence"/>
</dbReference>
<name>A0A8S3G7D1_9BILA</name>
<organism evidence="3 4">
    <name type="scientific">Rotaria magnacalcarata</name>
    <dbReference type="NCBI Taxonomy" id="392030"/>
    <lineage>
        <taxon>Eukaryota</taxon>
        <taxon>Metazoa</taxon>
        <taxon>Spiralia</taxon>
        <taxon>Gnathifera</taxon>
        <taxon>Rotifera</taxon>
        <taxon>Eurotatoria</taxon>
        <taxon>Bdelloidea</taxon>
        <taxon>Philodinida</taxon>
        <taxon>Philodinidae</taxon>
        <taxon>Rotaria</taxon>
    </lineage>
</organism>
<dbReference type="InterPro" id="IPR039774">
    <property type="entry name" value="Sin3-like"/>
</dbReference>
<dbReference type="PANTHER" id="PTHR12346:SF0">
    <property type="entry name" value="SIN3A, ISOFORM G"/>
    <property type="match status" value="1"/>
</dbReference>
<dbReference type="EMBL" id="CAJOBH010260307">
    <property type="protein sequence ID" value="CAF5154534.1"/>
    <property type="molecule type" value="Genomic_DNA"/>
</dbReference>
<dbReference type="Pfam" id="PF08295">
    <property type="entry name" value="Sin3_corepress"/>
    <property type="match status" value="1"/>
</dbReference>
<gene>
    <name evidence="3" type="ORF">BYL167_LOCUS73081</name>
</gene>
<dbReference type="GO" id="GO:0003714">
    <property type="term" value="F:transcription corepressor activity"/>
    <property type="evidence" value="ECO:0007669"/>
    <property type="project" value="InterPro"/>
</dbReference>
<dbReference type="GO" id="GO:0070822">
    <property type="term" value="C:Sin3-type complex"/>
    <property type="evidence" value="ECO:0007669"/>
    <property type="project" value="TreeGrafter"/>
</dbReference>
<comment type="caution">
    <text evidence="3">The sequence shown here is derived from an EMBL/GenBank/DDBJ whole genome shotgun (WGS) entry which is preliminary data.</text>
</comment>
<dbReference type="GO" id="GO:0000122">
    <property type="term" value="P:negative regulation of transcription by RNA polymerase II"/>
    <property type="evidence" value="ECO:0007669"/>
    <property type="project" value="TreeGrafter"/>
</dbReference>
<protein>
    <recommendedName>
        <fullName evidence="2">Histone deacetylase interacting domain-containing protein</fullName>
    </recommendedName>
</protein>
<dbReference type="InterPro" id="IPR013194">
    <property type="entry name" value="HDAC_interact_dom"/>
</dbReference>
<evidence type="ECO:0000259" key="2">
    <source>
        <dbReference type="SMART" id="SM00761"/>
    </source>
</evidence>
<evidence type="ECO:0000256" key="1">
    <source>
        <dbReference type="ARBA" id="ARBA00022491"/>
    </source>
</evidence>
<evidence type="ECO:0000313" key="3">
    <source>
        <dbReference type="EMBL" id="CAF5154534.1"/>
    </source>
</evidence>
<accession>A0A8S3G7D1</accession>
<reference evidence="3" key="1">
    <citation type="submission" date="2021-02" db="EMBL/GenBank/DDBJ databases">
        <authorList>
            <person name="Nowell W R."/>
        </authorList>
    </citation>
    <scope>NUCLEOTIDE SEQUENCE</scope>
</reference>
<feature type="domain" description="Histone deacetylase interacting" evidence="2">
    <location>
        <begin position="3"/>
        <end position="103"/>
    </location>
</feature>
<evidence type="ECO:0000313" key="4">
    <source>
        <dbReference type="Proteomes" id="UP000681967"/>
    </source>
</evidence>
<feature type="non-terminal residue" evidence="3">
    <location>
        <position position="1"/>
    </location>
</feature>
<dbReference type="SMART" id="SM00761">
    <property type="entry name" value="HDAC_interact"/>
    <property type="match status" value="1"/>
</dbReference>
<sequence length="151" mass="17099">YGSCSQQGTSYRSVPRSYIPPACSGRTLLCKEVLNDHCVLFPTFTDESSSVAAKKSVFEEHMYKIEDERFELDIVMEVNLSAIRSLESVQLHMNSLTPEQLNNFQLDDQLGGQSTFTQRQAVQRIYGERASEIIDGLKRNPRVAVPIVLKR</sequence>
<dbReference type="AlphaFoldDB" id="A0A8S3G7D1"/>
<dbReference type="PANTHER" id="PTHR12346">
    <property type="entry name" value="SIN3B-RELATED"/>
    <property type="match status" value="1"/>
</dbReference>
<keyword evidence="1" id="KW-0678">Repressor</keyword>
<proteinExistence type="predicted"/>